<reference evidence="1 2" key="1">
    <citation type="submission" date="2016-02" db="EMBL/GenBank/DDBJ databases">
        <title>Genome sequencing of a beta-galactosidase producing bacteria Rhizobium sp. 59.</title>
        <authorList>
            <person name="Wang D."/>
            <person name="Kot W."/>
            <person name="Qin Y."/>
            <person name="Hansen L."/>
            <person name="Naqvi K."/>
            <person name="Rensing C."/>
        </authorList>
    </citation>
    <scope>NUCLEOTIDE SEQUENCE [LARGE SCALE GENOMIC DNA]</scope>
    <source>
        <strain evidence="1 2">59</strain>
    </source>
</reference>
<evidence type="ECO:0000313" key="2">
    <source>
        <dbReference type="Proteomes" id="UP000182661"/>
    </source>
</evidence>
<organism evidence="1 2">
    <name type="scientific">Pararhizobium antarcticum</name>
    <dbReference type="NCBI Taxonomy" id="1798805"/>
    <lineage>
        <taxon>Bacteria</taxon>
        <taxon>Pseudomonadati</taxon>
        <taxon>Pseudomonadota</taxon>
        <taxon>Alphaproteobacteria</taxon>
        <taxon>Hyphomicrobiales</taxon>
        <taxon>Rhizobiaceae</taxon>
        <taxon>Rhizobium/Agrobacterium group</taxon>
        <taxon>Pararhizobium</taxon>
    </lineage>
</organism>
<protein>
    <submittedName>
        <fullName evidence="1">Uncharacterized protein</fullName>
    </submittedName>
</protein>
<comment type="caution">
    <text evidence="1">The sequence shown here is derived from an EMBL/GenBank/DDBJ whole genome shotgun (WGS) entry which is preliminary data.</text>
</comment>
<keyword evidence="2" id="KW-1185">Reference proteome</keyword>
<sequence length="108" mass="11946">MLTFADEGNGSGMLEINGHSRPVSYELVVAREEDDTKQVRIRLKAPRDWLLEQGFNGEAILVRDNGARIPVRREGGLSVEDNVAVTLEGYDETEAGVAATEEYPELKN</sequence>
<dbReference type="AlphaFoldDB" id="A0A657LRK8"/>
<proteinExistence type="predicted"/>
<evidence type="ECO:0000313" key="1">
    <source>
        <dbReference type="EMBL" id="OJF95034.1"/>
    </source>
</evidence>
<accession>A0A657LRK8</accession>
<name>A0A657LRK8_9HYPH</name>
<dbReference type="RefSeq" id="WP_071833937.1">
    <property type="nucleotide sequence ID" value="NZ_LSRP01000096.1"/>
</dbReference>
<dbReference type="Proteomes" id="UP000182661">
    <property type="component" value="Unassembled WGS sequence"/>
</dbReference>
<dbReference type="EMBL" id="LSRP01000096">
    <property type="protein sequence ID" value="OJF95034.1"/>
    <property type="molecule type" value="Genomic_DNA"/>
</dbReference>
<dbReference type="OrthoDB" id="8366098at2"/>
<gene>
    <name evidence="1" type="ORF">AX760_04195</name>
</gene>